<keyword evidence="3" id="KW-1185">Reference proteome</keyword>
<dbReference type="AlphaFoldDB" id="A0A1D9GM03"/>
<sequence length="264" mass="29620">MIAGITTENTELATVCRIEIFTDELKAEIRNRLAAICHGKDKVEAGSIIASYRETLKVFLDIYAKKSEDTRKGMIGELLTHILLLKEFPDYESANPYFNMEEASIKKGFDLIVFDQTCNELKIVEVKSGGAGPHGSDRANKALLNTAKNDLKGRLNDNKIHIWMNAINGAKIALSDGKIKNEINRILEECYMEVADKSPDSKSKRVILVSVLYKTCADPISIDATHEKAEKIINEELFKEAIVFSIQKETWEHIVAFLEQEAAE</sequence>
<dbReference type="Proteomes" id="UP000177445">
    <property type="component" value="Chromosome"/>
</dbReference>
<protein>
    <recommendedName>
        <fullName evidence="1">Anti-bacteriophage protein A/HamA C-terminal domain-containing protein</fullName>
    </recommendedName>
</protein>
<accession>A0A1D9GM03</accession>
<feature type="domain" description="Anti-bacteriophage protein A/HamA C-terminal" evidence="1">
    <location>
        <begin position="19"/>
        <end position="238"/>
    </location>
</feature>
<dbReference type="STRING" id="1874317.BKP64_11060"/>
<gene>
    <name evidence="2" type="ORF">BKP64_11060</name>
</gene>
<dbReference type="Pfam" id="PF08878">
    <property type="entry name" value="HamA"/>
    <property type="match status" value="1"/>
</dbReference>
<name>A0A1D9GM03_9GAMM</name>
<evidence type="ECO:0000259" key="1">
    <source>
        <dbReference type="Pfam" id="PF08878"/>
    </source>
</evidence>
<reference evidence="2 3" key="1">
    <citation type="submission" date="2016-10" db="EMBL/GenBank/DDBJ databases">
        <title>Marinobacter salinus sp. nov., a moderately halophilic bacterium isolated from a tidal flat environment.</title>
        <authorList>
            <person name="Park S.-J."/>
        </authorList>
    </citation>
    <scope>NUCLEOTIDE SEQUENCE [LARGE SCALE GENOMIC DNA]</scope>
    <source>
        <strain evidence="2 3">Hb8</strain>
    </source>
</reference>
<evidence type="ECO:0000313" key="3">
    <source>
        <dbReference type="Proteomes" id="UP000177445"/>
    </source>
</evidence>
<dbReference type="EMBL" id="CP017715">
    <property type="protein sequence ID" value="AOY88667.1"/>
    <property type="molecule type" value="Genomic_DNA"/>
</dbReference>
<organism evidence="2 3">
    <name type="scientific">Marinobacter salinus</name>
    <dbReference type="NCBI Taxonomy" id="1874317"/>
    <lineage>
        <taxon>Bacteria</taxon>
        <taxon>Pseudomonadati</taxon>
        <taxon>Pseudomonadota</taxon>
        <taxon>Gammaproteobacteria</taxon>
        <taxon>Pseudomonadales</taxon>
        <taxon>Marinobacteraceae</taxon>
        <taxon>Marinobacter</taxon>
    </lineage>
</organism>
<dbReference type="KEGG" id="msq:BKP64_11060"/>
<evidence type="ECO:0000313" key="2">
    <source>
        <dbReference type="EMBL" id="AOY88667.1"/>
    </source>
</evidence>
<proteinExistence type="predicted"/>
<dbReference type="InterPro" id="IPR014976">
    <property type="entry name" value="AbpA_HamA_C"/>
</dbReference>